<organism evidence="2 3">
    <name type="scientific">Usitatibacter palustris</name>
    <dbReference type="NCBI Taxonomy" id="2732487"/>
    <lineage>
        <taxon>Bacteria</taxon>
        <taxon>Pseudomonadati</taxon>
        <taxon>Pseudomonadota</taxon>
        <taxon>Betaproteobacteria</taxon>
        <taxon>Nitrosomonadales</taxon>
        <taxon>Usitatibacteraceae</taxon>
        <taxon>Usitatibacter</taxon>
    </lineage>
</organism>
<evidence type="ECO:0000313" key="3">
    <source>
        <dbReference type="Proteomes" id="UP000503096"/>
    </source>
</evidence>
<evidence type="ECO:0000313" key="2">
    <source>
        <dbReference type="EMBL" id="QJR13405.1"/>
    </source>
</evidence>
<keyword evidence="1" id="KW-1133">Transmembrane helix</keyword>
<accession>A0A6M4H231</accession>
<name>A0A6M4H231_9PROT</name>
<protein>
    <submittedName>
        <fullName evidence="2">Uncharacterized protein</fullName>
    </submittedName>
</protein>
<dbReference type="AlphaFoldDB" id="A0A6M4H231"/>
<reference evidence="2 3" key="1">
    <citation type="submission" date="2020-04" db="EMBL/GenBank/DDBJ databases">
        <title>Usitatibacter rugosus gen. nov., sp. nov. and Usitatibacter palustris sp. nov., novel members of Usitatibacteraceae fam. nov. within the order Nitrosomonadales isolated from soil.</title>
        <authorList>
            <person name="Huber K.J."/>
            <person name="Neumann-Schaal M."/>
            <person name="Geppert A."/>
            <person name="Luckner M."/>
            <person name="Wanner G."/>
            <person name="Overmann J."/>
        </authorList>
    </citation>
    <scope>NUCLEOTIDE SEQUENCE [LARGE SCALE GENOMIC DNA]</scope>
    <source>
        <strain evidence="2 3">Swamp67</strain>
    </source>
</reference>
<dbReference type="KEGG" id="upl:DSM104440_00188"/>
<keyword evidence="1" id="KW-0472">Membrane</keyword>
<dbReference type="EMBL" id="CP053073">
    <property type="protein sequence ID" value="QJR13405.1"/>
    <property type="molecule type" value="Genomic_DNA"/>
</dbReference>
<proteinExistence type="predicted"/>
<dbReference type="InParanoid" id="A0A6M4H231"/>
<dbReference type="Proteomes" id="UP000503096">
    <property type="component" value="Chromosome"/>
</dbReference>
<dbReference type="RefSeq" id="WP_171159918.1">
    <property type="nucleotide sequence ID" value="NZ_CP053073.1"/>
</dbReference>
<keyword evidence="1" id="KW-0812">Transmembrane</keyword>
<feature type="transmembrane region" description="Helical" evidence="1">
    <location>
        <begin position="59"/>
        <end position="80"/>
    </location>
</feature>
<sequence>MLELAAVCLLAVLVIAPWVFVVQRVTGHSFPLWQAGVAALALGAVANFTLGAKGLQATGYYGALVFMAGVVAAIVVYISGPRK</sequence>
<keyword evidence="3" id="KW-1185">Reference proteome</keyword>
<evidence type="ECO:0000256" key="1">
    <source>
        <dbReference type="SAM" id="Phobius"/>
    </source>
</evidence>
<gene>
    <name evidence="2" type="ORF">DSM104440_00188</name>
</gene>
<feature type="transmembrane region" description="Helical" evidence="1">
    <location>
        <begin position="32"/>
        <end position="52"/>
    </location>
</feature>